<gene>
    <name evidence="1" type="ORF">PVAP13_2NG550103</name>
</gene>
<comment type="caution">
    <text evidence="1">The sequence shown here is derived from an EMBL/GenBank/DDBJ whole genome shotgun (WGS) entry which is preliminary data.</text>
</comment>
<organism evidence="1 2">
    <name type="scientific">Panicum virgatum</name>
    <name type="common">Blackwell switchgrass</name>
    <dbReference type="NCBI Taxonomy" id="38727"/>
    <lineage>
        <taxon>Eukaryota</taxon>
        <taxon>Viridiplantae</taxon>
        <taxon>Streptophyta</taxon>
        <taxon>Embryophyta</taxon>
        <taxon>Tracheophyta</taxon>
        <taxon>Spermatophyta</taxon>
        <taxon>Magnoliopsida</taxon>
        <taxon>Liliopsida</taxon>
        <taxon>Poales</taxon>
        <taxon>Poaceae</taxon>
        <taxon>PACMAD clade</taxon>
        <taxon>Panicoideae</taxon>
        <taxon>Panicodae</taxon>
        <taxon>Paniceae</taxon>
        <taxon>Panicinae</taxon>
        <taxon>Panicum</taxon>
        <taxon>Panicum sect. Hiantes</taxon>
    </lineage>
</organism>
<dbReference type="Proteomes" id="UP000823388">
    <property type="component" value="Chromosome 2N"/>
</dbReference>
<name>A0A8T0VTV0_PANVG</name>
<proteinExistence type="predicted"/>
<evidence type="ECO:0000313" key="2">
    <source>
        <dbReference type="Proteomes" id="UP000823388"/>
    </source>
</evidence>
<protein>
    <submittedName>
        <fullName evidence="1">Uncharacterized protein</fullName>
    </submittedName>
</protein>
<reference evidence="1" key="1">
    <citation type="submission" date="2020-05" db="EMBL/GenBank/DDBJ databases">
        <title>WGS assembly of Panicum virgatum.</title>
        <authorList>
            <person name="Lovell J.T."/>
            <person name="Jenkins J."/>
            <person name="Shu S."/>
            <person name="Juenger T.E."/>
            <person name="Schmutz J."/>
        </authorList>
    </citation>
    <scope>NUCLEOTIDE SEQUENCE</scope>
    <source>
        <strain evidence="1">AP13</strain>
    </source>
</reference>
<sequence>MGEAGLRPQPCPTCCDRNGGRSPLATLARCEFATAFNAAWRLALSAADHQPHFCSRGQWARARLSSPEESSCIQLPKKELVGYRSIEAAGPGEPRDEIGPGRDRTGVPLFRIDFFSEDDGGSSYRPSFLDVIDEGGGGFFLPLPSMVRQRRCAFSGLSRSATWLGGLGSCGSFQGLELRSSGGRLILPGDDWAPVCVICNFS</sequence>
<dbReference type="AlphaFoldDB" id="A0A8T0VTV0"/>
<keyword evidence="2" id="KW-1185">Reference proteome</keyword>
<evidence type="ECO:0000313" key="1">
    <source>
        <dbReference type="EMBL" id="KAG2637867.1"/>
    </source>
</evidence>
<accession>A0A8T0VTV0</accession>
<dbReference type="EMBL" id="CM029040">
    <property type="protein sequence ID" value="KAG2637867.1"/>
    <property type="molecule type" value="Genomic_DNA"/>
</dbReference>